<feature type="transmembrane region" description="Helical" evidence="8">
    <location>
        <begin position="172"/>
        <end position="194"/>
    </location>
</feature>
<keyword evidence="6 8" id="KW-1133">Transmembrane helix</keyword>
<keyword evidence="3" id="KW-0813">Transport</keyword>
<keyword evidence="7 8" id="KW-0472">Membrane</keyword>
<dbReference type="RefSeq" id="WP_147824766.1">
    <property type="nucleotide sequence ID" value="NZ_BAAARG010000001.1"/>
</dbReference>
<reference evidence="10 11" key="1">
    <citation type="submission" date="2019-08" db="EMBL/GenBank/DDBJ databases">
        <authorList>
            <person name="Dong K."/>
        </authorList>
    </citation>
    <scope>NUCLEOTIDE SEQUENCE [LARGE SCALE GENOMIC DNA]</scope>
    <source>
        <strain evidence="10 11">M4-8</strain>
    </source>
</reference>
<feature type="transmembrane region" description="Helical" evidence="8">
    <location>
        <begin position="244"/>
        <end position="267"/>
    </location>
</feature>
<accession>A0A5C8HPL9</accession>
<evidence type="ECO:0000256" key="8">
    <source>
        <dbReference type="SAM" id="Phobius"/>
    </source>
</evidence>
<dbReference type="NCBIfam" id="TIGR00711">
    <property type="entry name" value="efflux_EmrB"/>
    <property type="match status" value="1"/>
</dbReference>
<dbReference type="PANTHER" id="PTHR42718:SF9">
    <property type="entry name" value="MAJOR FACILITATOR SUPERFAMILY MULTIDRUG TRANSPORTER MFSC"/>
    <property type="match status" value="1"/>
</dbReference>
<keyword evidence="4" id="KW-1003">Cell membrane</keyword>
<feature type="transmembrane region" description="Helical" evidence="8">
    <location>
        <begin position="206"/>
        <end position="224"/>
    </location>
</feature>
<feature type="transmembrane region" description="Helical" evidence="8">
    <location>
        <begin position="57"/>
        <end position="78"/>
    </location>
</feature>
<feature type="transmembrane region" description="Helical" evidence="8">
    <location>
        <begin position="355"/>
        <end position="372"/>
    </location>
</feature>
<feature type="transmembrane region" description="Helical" evidence="8">
    <location>
        <begin position="327"/>
        <end position="348"/>
    </location>
</feature>
<dbReference type="InterPro" id="IPR036259">
    <property type="entry name" value="MFS_trans_sf"/>
</dbReference>
<feature type="transmembrane region" description="Helical" evidence="8">
    <location>
        <begin position="147"/>
        <end position="166"/>
    </location>
</feature>
<evidence type="ECO:0000256" key="7">
    <source>
        <dbReference type="ARBA" id="ARBA00023136"/>
    </source>
</evidence>
<evidence type="ECO:0000256" key="4">
    <source>
        <dbReference type="ARBA" id="ARBA00022475"/>
    </source>
</evidence>
<evidence type="ECO:0000256" key="2">
    <source>
        <dbReference type="ARBA" id="ARBA00008537"/>
    </source>
</evidence>
<evidence type="ECO:0000313" key="10">
    <source>
        <dbReference type="EMBL" id="TXK05954.1"/>
    </source>
</evidence>
<gene>
    <name evidence="10" type="ORF">FVP60_02970</name>
</gene>
<dbReference type="OrthoDB" id="9812221at2"/>
<dbReference type="Pfam" id="PF07690">
    <property type="entry name" value="MFS_1"/>
    <property type="match status" value="1"/>
</dbReference>
<protein>
    <submittedName>
        <fullName evidence="10">DHA2 family efflux MFS transporter permease subunit</fullName>
    </submittedName>
</protein>
<dbReference type="Gene3D" id="1.20.1720.10">
    <property type="entry name" value="Multidrug resistance protein D"/>
    <property type="match status" value="1"/>
</dbReference>
<dbReference type="InterPro" id="IPR004638">
    <property type="entry name" value="EmrB-like"/>
</dbReference>
<dbReference type="InterPro" id="IPR011701">
    <property type="entry name" value="MFS"/>
</dbReference>
<feature type="domain" description="Major facilitator superfamily (MFS) profile" evidence="9">
    <location>
        <begin position="19"/>
        <end position="488"/>
    </location>
</feature>
<keyword evidence="11" id="KW-1185">Reference proteome</keyword>
<dbReference type="CDD" id="cd17503">
    <property type="entry name" value="MFS_LmrB_MDR_like"/>
    <property type="match status" value="1"/>
</dbReference>
<evidence type="ECO:0000313" key="11">
    <source>
        <dbReference type="Proteomes" id="UP000321196"/>
    </source>
</evidence>
<dbReference type="PANTHER" id="PTHR42718">
    <property type="entry name" value="MAJOR FACILITATOR SUPERFAMILY MULTIDRUG TRANSPORTER MFSC"/>
    <property type="match status" value="1"/>
</dbReference>
<dbReference type="GO" id="GO:0022857">
    <property type="term" value="F:transmembrane transporter activity"/>
    <property type="evidence" value="ECO:0007669"/>
    <property type="project" value="InterPro"/>
</dbReference>
<evidence type="ECO:0000256" key="5">
    <source>
        <dbReference type="ARBA" id="ARBA00022692"/>
    </source>
</evidence>
<feature type="transmembrane region" description="Helical" evidence="8">
    <location>
        <begin position="110"/>
        <end position="135"/>
    </location>
</feature>
<sequence length="506" mass="52713">MTAVTTGPPTTMSSRDTRLIALLLGAAFVAILNETTMGVAIKHLIDDLGILATDAQWLTTAFMLTMAVVIPTTGFMLQRLTTRQVFLLAMGLFTTGTAIAFFAGGFEMLLVARVVQASGTAIMMPLLMTTTMTLVPPASRGRFMGRVSIVMSLAPAIGPTMAGFILDAWGWRWVFGVVLPIAVLALLAGAKFMVNTGTPSKAPLDVLSVILSAFAFGGLVYGVSQVGGAHVDPSASAAELAAAQATSTMTMTIALTVGAISLALFIWRQLVLQRVNDALLDLRVFLSKNFTIATVMMLLLSLGFFGALTVLPLYLQGVAGFDAKDTGLMMLPGAIAMGLLGPVIGRIYDAIGPRALMVPGTMLTSAVLWFYATSLTPTTPAWVIVVAQMILSIGLAMSFTPLFTSALGSVKRQFYSHGSAVISTIQQVAGAAGVAVLITVMTNVTTSVAESGVAEPLAGAEGTRAAFVLAAIISIPIIALAFLVKKPADDAEFAEASRGEPTAEHA</sequence>
<dbReference type="Proteomes" id="UP000321196">
    <property type="component" value="Unassembled WGS sequence"/>
</dbReference>
<organism evidence="10 11">
    <name type="scientific">Microbacterium mitrae</name>
    <dbReference type="NCBI Taxonomy" id="664640"/>
    <lineage>
        <taxon>Bacteria</taxon>
        <taxon>Bacillati</taxon>
        <taxon>Actinomycetota</taxon>
        <taxon>Actinomycetes</taxon>
        <taxon>Micrococcales</taxon>
        <taxon>Microbacteriaceae</taxon>
        <taxon>Microbacterium</taxon>
    </lineage>
</organism>
<evidence type="ECO:0000256" key="1">
    <source>
        <dbReference type="ARBA" id="ARBA00004651"/>
    </source>
</evidence>
<dbReference type="GO" id="GO:0005886">
    <property type="term" value="C:plasma membrane"/>
    <property type="evidence" value="ECO:0007669"/>
    <property type="project" value="UniProtKB-SubCell"/>
</dbReference>
<proteinExistence type="inferred from homology"/>
<feature type="transmembrane region" description="Helical" evidence="8">
    <location>
        <begin position="20"/>
        <end position="45"/>
    </location>
</feature>
<feature type="transmembrane region" description="Helical" evidence="8">
    <location>
        <begin position="384"/>
        <end position="408"/>
    </location>
</feature>
<feature type="transmembrane region" description="Helical" evidence="8">
    <location>
        <begin position="290"/>
        <end position="315"/>
    </location>
</feature>
<feature type="transmembrane region" description="Helical" evidence="8">
    <location>
        <begin position="465"/>
        <end position="484"/>
    </location>
</feature>
<dbReference type="Gene3D" id="1.20.1250.20">
    <property type="entry name" value="MFS general substrate transporter like domains"/>
    <property type="match status" value="1"/>
</dbReference>
<comment type="subcellular location">
    <subcellularLocation>
        <location evidence="1">Cell membrane</location>
        <topology evidence="1">Multi-pass membrane protein</topology>
    </subcellularLocation>
</comment>
<evidence type="ECO:0000256" key="6">
    <source>
        <dbReference type="ARBA" id="ARBA00022989"/>
    </source>
</evidence>
<dbReference type="AlphaFoldDB" id="A0A5C8HPL9"/>
<dbReference type="InterPro" id="IPR020846">
    <property type="entry name" value="MFS_dom"/>
</dbReference>
<feature type="transmembrane region" description="Helical" evidence="8">
    <location>
        <begin position="85"/>
        <end position="104"/>
    </location>
</feature>
<keyword evidence="5 8" id="KW-0812">Transmembrane</keyword>
<dbReference type="PROSITE" id="PS50850">
    <property type="entry name" value="MFS"/>
    <property type="match status" value="1"/>
</dbReference>
<comment type="caution">
    <text evidence="10">The sequence shown here is derived from an EMBL/GenBank/DDBJ whole genome shotgun (WGS) entry which is preliminary data.</text>
</comment>
<dbReference type="EMBL" id="VRSW01000001">
    <property type="protein sequence ID" value="TXK05954.1"/>
    <property type="molecule type" value="Genomic_DNA"/>
</dbReference>
<evidence type="ECO:0000259" key="9">
    <source>
        <dbReference type="PROSITE" id="PS50850"/>
    </source>
</evidence>
<dbReference type="SUPFAM" id="SSF103473">
    <property type="entry name" value="MFS general substrate transporter"/>
    <property type="match status" value="1"/>
</dbReference>
<evidence type="ECO:0000256" key="3">
    <source>
        <dbReference type="ARBA" id="ARBA00022448"/>
    </source>
</evidence>
<comment type="similarity">
    <text evidence="2">Belongs to the major facilitator superfamily. EmrB family.</text>
</comment>
<name>A0A5C8HPL9_9MICO</name>
<feature type="transmembrane region" description="Helical" evidence="8">
    <location>
        <begin position="420"/>
        <end position="445"/>
    </location>
</feature>